<accession>A0ABP3RMR3</accession>
<sequence length="99" mass="11539">MKRKVSIQNDENIISSITGLFESFNGMQNVYFGDLLLTNKRLYLVGKKPINIEESLWFSGEERNNRQSTLIVGEHSIRIRWNCDGNFLSFINAYQHLNL</sequence>
<name>A0ABP3RMR3_9BACI</name>
<keyword evidence="2" id="KW-1185">Reference proteome</keyword>
<gene>
    <name evidence="1" type="ORF">GCM10009001_29650</name>
</gene>
<dbReference type="EMBL" id="BAAADS010000024">
    <property type="protein sequence ID" value="GAA0610439.1"/>
    <property type="molecule type" value="Genomic_DNA"/>
</dbReference>
<evidence type="ECO:0000313" key="2">
    <source>
        <dbReference type="Proteomes" id="UP001500866"/>
    </source>
</evidence>
<comment type="caution">
    <text evidence="1">The sequence shown here is derived from an EMBL/GenBank/DDBJ whole genome shotgun (WGS) entry which is preliminary data.</text>
</comment>
<organism evidence="1 2">
    <name type="scientific">Virgibacillus siamensis</name>
    <dbReference type="NCBI Taxonomy" id="480071"/>
    <lineage>
        <taxon>Bacteria</taxon>
        <taxon>Bacillati</taxon>
        <taxon>Bacillota</taxon>
        <taxon>Bacilli</taxon>
        <taxon>Bacillales</taxon>
        <taxon>Bacillaceae</taxon>
        <taxon>Virgibacillus</taxon>
    </lineage>
</organism>
<proteinExistence type="predicted"/>
<evidence type="ECO:0000313" key="1">
    <source>
        <dbReference type="EMBL" id="GAA0610439.1"/>
    </source>
</evidence>
<reference evidence="2" key="1">
    <citation type="journal article" date="2019" name="Int. J. Syst. Evol. Microbiol.">
        <title>The Global Catalogue of Microorganisms (GCM) 10K type strain sequencing project: providing services to taxonomists for standard genome sequencing and annotation.</title>
        <authorList>
            <consortium name="The Broad Institute Genomics Platform"/>
            <consortium name="The Broad Institute Genome Sequencing Center for Infectious Disease"/>
            <person name="Wu L."/>
            <person name="Ma J."/>
        </authorList>
    </citation>
    <scope>NUCLEOTIDE SEQUENCE [LARGE SCALE GENOMIC DNA]</scope>
    <source>
        <strain evidence="2">JCM 15395</strain>
    </source>
</reference>
<dbReference type="RefSeq" id="WP_343814808.1">
    <property type="nucleotide sequence ID" value="NZ_BAAADS010000024.1"/>
</dbReference>
<protein>
    <submittedName>
        <fullName evidence="1">Uncharacterized protein</fullName>
    </submittedName>
</protein>
<dbReference type="Proteomes" id="UP001500866">
    <property type="component" value="Unassembled WGS sequence"/>
</dbReference>